<dbReference type="CDD" id="cd17393">
    <property type="entry name" value="MFS_MosC_like"/>
    <property type="match status" value="1"/>
</dbReference>
<dbReference type="InterPro" id="IPR036259">
    <property type="entry name" value="MFS_trans_sf"/>
</dbReference>
<feature type="transmembrane region" description="Helical" evidence="5">
    <location>
        <begin position="280"/>
        <end position="301"/>
    </location>
</feature>
<feature type="transmembrane region" description="Helical" evidence="5">
    <location>
        <begin position="217"/>
        <end position="237"/>
    </location>
</feature>
<accession>A0A8J3MN67</accession>
<sequence>MRKVSMITNGKYLERRCLRVSRIAIITFFFFNGVLTSTFSTRLPAIQAKLALPSGQLGLALLGCTIGGLVAMNIAARIAQRLGSKMMMIVGSLCMGLSLLLIAYANNLPFLLMALIGFGAGSGAMDIAMNLQGTDIEQAYGQPMLNSFHACFSVGSLAGALIGSVLATFNLSPELHFLAIVGIASISFILSSRFLLPPKVVQKTVGRDKGRAPQLGLRLMFLGLIGFCVLLSVGAMYDWSTVYLSGTLHMDAGLAAAGFTIFLTCTALTRGIGDNLTKRFGAAVLIACSCALSAIGLTVVLLFTWTPIVLCGLGLIGIGLSVPFPLTLSAAGRLSTRDSGSALATVTTWGYAGMIAGPPMLGFIADHIGLRLALTVVIFLCLLAALCAPAARIISVKVEALSAIKTEVD</sequence>
<feature type="transmembrane region" description="Helical" evidence="5">
    <location>
        <begin position="175"/>
        <end position="196"/>
    </location>
</feature>
<feature type="transmembrane region" description="Helical" evidence="5">
    <location>
        <begin position="86"/>
        <end position="104"/>
    </location>
</feature>
<dbReference type="EMBL" id="BNJF01000001">
    <property type="protein sequence ID" value="GHO42387.1"/>
    <property type="molecule type" value="Genomic_DNA"/>
</dbReference>
<protein>
    <submittedName>
        <fullName evidence="7">MFS transporter</fullName>
    </submittedName>
</protein>
<feature type="domain" description="Major facilitator superfamily (MFS) profile" evidence="6">
    <location>
        <begin position="21"/>
        <end position="399"/>
    </location>
</feature>
<keyword evidence="3 5" id="KW-1133">Transmembrane helix</keyword>
<evidence type="ECO:0000256" key="4">
    <source>
        <dbReference type="ARBA" id="ARBA00023136"/>
    </source>
</evidence>
<keyword evidence="8" id="KW-1185">Reference proteome</keyword>
<dbReference type="Gene3D" id="1.20.1250.20">
    <property type="entry name" value="MFS general substrate transporter like domains"/>
    <property type="match status" value="2"/>
</dbReference>
<proteinExistence type="predicted"/>
<dbReference type="InterPro" id="IPR051788">
    <property type="entry name" value="MFS_Transporter"/>
</dbReference>
<feature type="transmembrane region" description="Helical" evidence="5">
    <location>
        <begin position="20"/>
        <end position="39"/>
    </location>
</feature>
<name>A0A8J3MN67_9CHLR</name>
<gene>
    <name evidence="7" type="ORF">KSX_05500</name>
</gene>
<evidence type="ECO:0000256" key="5">
    <source>
        <dbReference type="SAM" id="Phobius"/>
    </source>
</evidence>
<evidence type="ECO:0000256" key="3">
    <source>
        <dbReference type="ARBA" id="ARBA00022989"/>
    </source>
</evidence>
<feature type="transmembrane region" description="Helical" evidence="5">
    <location>
        <begin position="249"/>
        <end position="268"/>
    </location>
</feature>
<dbReference type="InterPro" id="IPR020846">
    <property type="entry name" value="MFS_dom"/>
</dbReference>
<dbReference type="RefSeq" id="WP_220191932.1">
    <property type="nucleotide sequence ID" value="NZ_BNJF01000001.1"/>
</dbReference>
<dbReference type="PROSITE" id="PS50850">
    <property type="entry name" value="MFS"/>
    <property type="match status" value="1"/>
</dbReference>
<feature type="transmembrane region" description="Helical" evidence="5">
    <location>
        <begin position="307"/>
        <end position="330"/>
    </location>
</feature>
<comment type="caution">
    <text evidence="7">The sequence shown here is derived from an EMBL/GenBank/DDBJ whole genome shotgun (WGS) entry which is preliminary data.</text>
</comment>
<dbReference type="PANTHER" id="PTHR23514">
    <property type="entry name" value="BYPASS OF STOP CODON PROTEIN 6"/>
    <property type="match status" value="1"/>
</dbReference>
<evidence type="ECO:0000313" key="8">
    <source>
        <dbReference type="Proteomes" id="UP000612362"/>
    </source>
</evidence>
<feature type="transmembrane region" description="Helical" evidence="5">
    <location>
        <begin position="342"/>
        <end position="364"/>
    </location>
</feature>
<comment type="subcellular location">
    <subcellularLocation>
        <location evidence="1">Cell membrane</location>
        <topology evidence="1">Multi-pass membrane protein</topology>
    </subcellularLocation>
</comment>
<feature type="transmembrane region" description="Helical" evidence="5">
    <location>
        <begin position="110"/>
        <end position="129"/>
    </location>
</feature>
<keyword evidence="4 5" id="KW-0472">Membrane</keyword>
<dbReference type="AlphaFoldDB" id="A0A8J3MN67"/>
<dbReference type="GO" id="GO:0022857">
    <property type="term" value="F:transmembrane transporter activity"/>
    <property type="evidence" value="ECO:0007669"/>
    <property type="project" value="InterPro"/>
</dbReference>
<dbReference type="GO" id="GO:0005886">
    <property type="term" value="C:plasma membrane"/>
    <property type="evidence" value="ECO:0007669"/>
    <property type="project" value="UniProtKB-SubCell"/>
</dbReference>
<feature type="transmembrane region" description="Helical" evidence="5">
    <location>
        <begin position="150"/>
        <end position="169"/>
    </location>
</feature>
<evidence type="ECO:0000256" key="1">
    <source>
        <dbReference type="ARBA" id="ARBA00004651"/>
    </source>
</evidence>
<evidence type="ECO:0000259" key="6">
    <source>
        <dbReference type="PROSITE" id="PS50850"/>
    </source>
</evidence>
<feature type="transmembrane region" description="Helical" evidence="5">
    <location>
        <begin position="370"/>
        <end position="391"/>
    </location>
</feature>
<evidence type="ECO:0000256" key="2">
    <source>
        <dbReference type="ARBA" id="ARBA00022692"/>
    </source>
</evidence>
<feature type="transmembrane region" description="Helical" evidence="5">
    <location>
        <begin position="59"/>
        <end position="79"/>
    </location>
</feature>
<dbReference type="SUPFAM" id="SSF103473">
    <property type="entry name" value="MFS general substrate transporter"/>
    <property type="match status" value="1"/>
</dbReference>
<evidence type="ECO:0000313" key="7">
    <source>
        <dbReference type="EMBL" id="GHO42387.1"/>
    </source>
</evidence>
<organism evidence="7 8">
    <name type="scientific">Ktedonospora formicarum</name>
    <dbReference type="NCBI Taxonomy" id="2778364"/>
    <lineage>
        <taxon>Bacteria</taxon>
        <taxon>Bacillati</taxon>
        <taxon>Chloroflexota</taxon>
        <taxon>Ktedonobacteria</taxon>
        <taxon>Ktedonobacterales</taxon>
        <taxon>Ktedonobacteraceae</taxon>
        <taxon>Ktedonospora</taxon>
    </lineage>
</organism>
<keyword evidence="2 5" id="KW-0812">Transmembrane</keyword>
<dbReference type="InterPro" id="IPR011701">
    <property type="entry name" value="MFS"/>
</dbReference>
<dbReference type="PANTHER" id="PTHR23514:SF13">
    <property type="entry name" value="INNER MEMBRANE PROTEIN YBJJ"/>
    <property type="match status" value="1"/>
</dbReference>
<dbReference type="Pfam" id="PF07690">
    <property type="entry name" value="MFS_1"/>
    <property type="match status" value="1"/>
</dbReference>
<dbReference type="Proteomes" id="UP000612362">
    <property type="component" value="Unassembled WGS sequence"/>
</dbReference>
<reference evidence="7" key="1">
    <citation type="submission" date="2020-10" db="EMBL/GenBank/DDBJ databases">
        <title>Taxonomic study of unclassified bacteria belonging to the class Ktedonobacteria.</title>
        <authorList>
            <person name="Yabe S."/>
            <person name="Wang C.M."/>
            <person name="Zheng Y."/>
            <person name="Sakai Y."/>
            <person name="Cavaletti L."/>
            <person name="Monciardini P."/>
            <person name="Donadio S."/>
        </authorList>
    </citation>
    <scope>NUCLEOTIDE SEQUENCE</scope>
    <source>
        <strain evidence="7">SOSP1-1</strain>
    </source>
</reference>